<evidence type="ECO:0000313" key="3">
    <source>
        <dbReference type="Proteomes" id="UP001567538"/>
    </source>
</evidence>
<name>A0ABD1IGV9_SALDI</name>
<evidence type="ECO:0000259" key="1">
    <source>
        <dbReference type="Pfam" id="PF12776"/>
    </source>
</evidence>
<evidence type="ECO:0000313" key="2">
    <source>
        <dbReference type="EMBL" id="KAL1567732.1"/>
    </source>
</evidence>
<gene>
    <name evidence="2" type="ORF">AAHA92_03182</name>
</gene>
<sequence>MGDGIPNQSFFLYEYNWTPTIDSLLLRTITKLKRQVDWDGTVFPSHYILQAEAAIKRDMGVEFAWSDLLDRLHFLERRYKTFKEVLDLEGTFWEVHTNTIIVVDEAWQKLLQRNPLAGAYYYKGEPAYYELTDLFDLNTMKVEPENTVIMISDSMESTGVVAYEGNPPPRVRHEVEVPKYDPVARRKLLFDGMKPDDCESTNNRGLVYYVMKMIVNRPTIDPHRRSD</sequence>
<keyword evidence="3" id="KW-1185">Reference proteome</keyword>
<organism evidence="2 3">
    <name type="scientific">Salvia divinorum</name>
    <name type="common">Maria pastora</name>
    <name type="synonym">Diviner's sage</name>
    <dbReference type="NCBI Taxonomy" id="28513"/>
    <lineage>
        <taxon>Eukaryota</taxon>
        <taxon>Viridiplantae</taxon>
        <taxon>Streptophyta</taxon>
        <taxon>Embryophyta</taxon>
        <taxon>Tracheophyta</taxon>
        <taxon>Spermatophyta</taxon>
        <taxon>Magnoliopsida</taxon>
        <taxon>eudicotyledons</taxon>
        <taxon>Gunneridae</taxon>
        <taxon>Pentapetalae</taxon>
        <taxon>asterids</taxon>
        <taxon>lamiids</taxon>
        <taxon>Lamiales</taxon>
        <taxon>Lamiaceae</taxon>
        <taxon>Nepetoideae</taxon>
        <taxon>Mentheae</taxon>
        <taxon>Salviinae</taxon>
        <taxon>Salvia</taxon>
        <taxon>Salvia subgen. Calosphace</taxon>
    </lineage>
</organism>
<dbReference type="Proteomes" id="UP001567538">
    <property type="component" value="Unassembled WGS sequence"/>
</dbReference>
<dbReference type="Pfam" id="PF12776">
    <property type="entry name" value="Myb_DNA-bind_3"/>
    <property type="match status" value="1"/>
</dbReference>
<dbReference type="AlphaFoldDB" id="A0ABD1IGV9"/>
<proteinExistence type="predicted"/>
<reference evidence="2 3" key="1">
    <citation type="submission" date="2024-06" db="EMBL/GenBank/DDBJ databases">
        <title>A chromosome level genome sequence of Diviner's sage (Salvia divinorum).</title>
        <authorList>
            <person name="Ford S.A."/>
            <person name="Ro D.-K."/>
            <person name="Ness R.W."/>
            <person name="Phillips M.A."/>
        </authorList>
    </citation>
    <scope>NUCLEOTIDE SEQUENCE [LARGE SCALE GENOMIC DNA]</scope>
    <source>
        <strain evidence="2">SAF-2024a</strain>
        <tissue evidence="2">Leaf</tissue>
    </source>
</reference>
<dbReference type="InterPro" id="IPR024752">
    <property type="entry name" value="Myb/SANT-like_dom"/>
</dbReference>
<feature type="domain" description="Myb/SANT-like" evidence="1">
    <location>
        <begin position="17"/>
        <end position="109"/>
    </location>
</feature>
<dbReference type="EMBL" id="JBEAFC010000002">
    <property type="protein sequence ID" value="KAL1567732.1"/>
    <property type="molecule type" value="Genomic_DNA"/>
</dbReference>
<protein>
    <recommendedName>
        <fullName evidence="1">Myb/SANT-like domain-containing protein</fullName>
    </recommendedName>
</protein>
<accession>A0ABD1IGV9</accession>
<comment type="caution">
    <text evidence="2">The sequence shown here is derived from an EMBL/GenBank/DDBJ whole genome shotgun (WGS) entry which is preliminary data.</text>
</comment>